<feature type="chain" id="PRO_5003253746" evidence="1">
    <location>
        <begin position="22"/>
        <end position="197"/>
    </location>
</feature>
<dbReference type="STRING" id="865938.Weevi_1211"/>
<keyword evidence="3" id="KW-1185">Reference proteome</keyword>
<dbReference type="EMBL" id="CP002455">
    <property type="protein sequence ID" value="ADX67920.1"/>
    <property type="molecule type" value="Genomic_DNA"/>
</dbReference>
<sequence length="197" mass="21161">MLKKKILLLFVSIFAANMALAQSADMKNMLKIGVNAGASTGQNTSANAGLDISYQNLVVPGFGLGVSTGYNHFFGKKRNFDGVTIDNNDFGVIPIAALIKVYPGKSGFYGGTDIGYGFIVGKEKVANNHYPSESLYNADMPSGGLYLRPEIGYHNRNWNFFVHYTKVFVGNEGKVGNDKFNAGTVGAGVAYNLPLGR</sequence>
<reference evidence="2 3" key="1">
    <citation type="journal article" date="2011" name="Stand. Genomic Sci.">
        <title>Complete genome sequence of Weeksella virosa type strain (9751).</title>
        <authorList>
            <person name="Lang E."/>
            <person name="Teshima H."/>
            <person name="Lucas S."/>
            <person name="Lapidus A."/>
            <person name="Hammon N."/>
            <person name="Deshpande S."/>
            <person name="Nolan M."/>
            <person name="Cheng J.F."/>
            <person name="Pitluck S."/>
            <person name="Liolios K."/>
            <person name="Pagani I."/>
            <person name="Mikhailova N."/>
            <person name="Ivanova N."/>
            <person name="Mavromatis K."/>
            <person name="Pati A."/>
            <person name="Tapia R."/>
            <person name="Han C."/>
            <person name="Goodwin L."/>
            <person name="Chen A."/>
            <person name="Palaniappan K."/>
            <person name="Land M."/>
            <person name="Hauser L."/>
            <person name="Chang Y.J."/>
            <person name="Jeffries C.D."/>
            <person name="Brambilla E.M."/>
            <person name="Kopitz M."/>
            <person name="Rohde M."/>
            <person name="Goker M."/>
            <person name="Tindall B.J."/>
            <person name="Detter J.C."/>
            <person name="Woyke T."/>
            <person name="Bristow J."/>
            <person name="Eisen J.A."/>
            <person name="Markowitz V."/>
            <person name="Hugenholtz P."/>
            <person name="Klenk H.P."/>
            <person name="Kyrpides N.C."/>
        </authorList>
    </citation>
    <scope>NUCLEOTIDE SEQUENCE [LARGE SCALE GENOMIC DNA]</scope>
    <source>
        <strain evidence="3">ATCC 43766 / DSM 16922 / JCM 21250 / NBRC 16016 / NCTC 11634 / CL345/78</strain>
    </source>
</reference>
<name>F0P308_WEEVC</name>
<evidence type="ECO:0000313" key="2">
    <source>
        <dbReference type="EMBL" id="ADX67920.1"/>
    </source>
</evidence>
<dbReference type="Proteomes" id="UP000008641">
    <property type="component" value="Chromosome"/>
</dbReference>
<dbReference type="AlphaFoldDB" id="F0P308"/>
<evidence type="ECO:0000256" key="1">
    <source>
        <dbReference type="SAM" id="SignalP"/>
    </source>
</evidence>
<dbReference type="HOGENOM" id="CLU_116186_1_0_10"/>
<reference evidence="3" key="2">
    <citation type="journal article" date="2011" name="Stand. Genomic Sci.">
        <title>Complete genome sequence of Weeksella virosa type strain (9751T).</title>
        <authorList>
            <person name="Lang E."/>
            <person name="Teshima H."/>
            <person name="Lucas S."/>
            <person name="Lapidus A."/>
            <person name="Hammon N."/>
            <person name="Deshpande S."/>
            <person name="Nolan M."/>
            <person name="Cheng J."/>
            <person name="Pitluck S."/>
            <person name="Liolios K."/>
            <person name="Pagani I."/>
            <person name="Mikhailova N."/>
            <person name="Ivanova N."/>
            <person name="Mavromatis K."/>
            <person name="Pati A."/>
            <person name="Tapia R."/>
            <person name="Han C."/>
            <person name="Goodwin L."/>
            <person name="Chen A."/>
            <person name="Palaniappan K."/>
            <person name="Land M."/>
            <person name="Hauser L."/>
            <person name="Chang Y."/>
            <person name="Jeffries C."/>
            <person name="Brambilla E."/>
            <person name="Kopitz M."/>
            <person name="Rohde M."/>
            <person name="Goker M."/>
            <person name="Tindall B."/>
            <person name="Detter J."/>
            <person name="Woyke T."/>
            <person name="Bristow J."/>
            <person name="Eisen J."/>
            <person name="Markowitz V."/>
            <person name="Hugenholtz P."/>
            <person name="Klenk H."/>
            <person name="Kyrpides N."/>
        </authorList>
    </citation>
    <scope>NUCLEOTIDE SEQUENCE [LARGE SCALE GENOMIC DNA]</scope>
    <source>
        <strain evidence="3">ATCC 43766 / DSM 16922 / JCM 21250 / NBRC 16016 / NCTC 11634 / CL345/78</strain>
    </source>
</reference>
<dbReference type="eggNOG" id="ENOG502ZBR4">
    <property type="taxonomic scope" value="Bacteria"/>
</dbReference>
<dbReference type="RefSeq" id="WP_013598310.1">
    <property type="nucleotide sequence ID" value="NC_015144.1"/>
</dbReference>
<feature type="signal peptide" evidence="1">
    <location>
        <begin position="1"/>
        <end position="21"/>
    </location>
</feature>
<keyword evidence="1" id="KW-0732">Signal</keyword>
<gene>
    <name evidence="2" type="ordered locus">Weevi_1211</name>
</gene>
<evidence type="ECO:0000313" key="3">
    <source>
        <dbReference type="Proteomes" id="UP000008641"/>
    </source>
</evidence>
<accession>F0P308</accession>
<organism evidence="2 3">
    <name type="scientific">Weeksella virosa (strain ATCC 43766 / DSM 16922 / JCM 21250 / CCUG 30538 / CDC 9751 / IAM 14551 / NBRC 16016 / NCTC 11634 / CL345/78)</name>
    <dbReference type="NCBI Taxonomy" id="865938"/>
    <lineage>
        <taxon>Bacteria</taxon>
        <taxon>Pseudomonadati</taxon>
        <taxon>Bacteroidota</taxon>
        <taxon>Flavobacteriia</taxon>
        <taxon>Flavobacteriales</taxon>
        <taxon>Weeksellaceae</taxon>
        <taxon>Weeksella</taxon>
    </lineage>
</organism>
<dbReference type="KEGG" id="wvi:Weevi_1211"/>
<dbReference type="OrthoDB" id="1492374at2"/>
<proteinExistence type="predicted"/>
<protein>
    <submittedName>
        <fullName evidence="2">Outer membrane protein</fullName>
    </submittedName>
</protein>